<evidence type="ECO:0000256" key="1">
    <source>
        <dbReference type="ARBA" id="ARBA00010587"/>
    </source>
</evidence>
<dbReference type="InterPro" id="IPR035938">
    <property type="entry name" value="Hemerythrin-like_sf"/>
</dbReference>
<dbReference type="SUPFAM" id="SSF47188">
    <property type="entry name" value="Hemerythrin-like"/>
    <property type="match status" value="1"/>
</dbReference>
<name>A0A1X7AG08_9GAMM</name>
<dbReference type="NCBIfam" id="TIGR02481">
    <property type="entry name" value="hemeryth_dom"/>
    <property type="match status" value="1"/>
</dbReference>
<dbReference type="PANTHER" id="PTHR37164:SF1">
    <property type="entry name" value="BACTERIOHEMERYTHRIN"/>
    <property type="match status" value="1"/>
</dbReference>
<evidence type="ECO:0000313" key="5">
    <source>
        <dbReference type="EMBL" id="SMA38968.1"/>
    </source>
</evidence>
<protein>
    <recommendedName>
        <fullName evidence="4">Hemerythrin-like domain-containing protein</fullName>
    </recommendedName>
</protein>
<dbReference type="CDD" id="cd12107">
    <property type="entry name" value="Hemerythrin"/>
    <property type="match status" value="1"/>
</dbReference>
<dbReference type="RefSeq" id="WP_087107427.1">
    <property type="nucleotide sequence ID" value="NZ_CBCSCN010000001.1"/>
</dbReference>
<accession>A0A1X7AG08</accession>
<dbReference type="InterPro" id="IPR012827">
    <property type="entry name" value="Hemerythrin_metal-bd"/>
</dbReference>
<keyword evidence="6" id="KW-1185">Reference proteome</keyword>
<dbReference type="Pfam" id="PF01814">
    <property type="entry name" value="Hemerythrin"/>
    <property type="match status" value="1"/>
</dbReference>
<dbReference type="Proteomes" id="UP000196573">
    <property type="component" value="Unassembled WGS sequence"/>
</dbReference>
<gene>
    <name evidence="5" type="ORF">EHSB41UT_00953</name>
</gene>
<dbReference type="PANTHER" id="PTHR37164">
    <property type="entry name" value="BACTERIOHEMERYTHRIN"/>
    <property type="match status" value="1"/>
</dbReference>
<organism evidence="5 6">
    <name type="scientific">Parendozoicomonas haliclonae</name>
    <dbReference type="NCBI Taxonomy" id="1960125"/>
    <lineage>
        <taxon>Bacteria</taxon>
        <taxon>Pseudomonadati</taxon>
        <taxon>Pseudomonadota</taxon>
        <taxon>Gammaproteobacteria</taxon>
        <taxon>Oceanospirillales</taxon>
        <taxon>Endozoicomonadaceae</taxon>
        <taxon>Parendozoicomonas</taxon>
    </lineage>
</organism>
<keyword evidence="2" id="KW-0479">Metal-binding</keyword>
<evidence type="ECO:0000256" key="2">
    <source>
        <dbReference type="ARBA" id="ARBA00022723"/>
    </source>
</evidence>
<proteinExistence type="inferred from homology"/>
<dbReference type="AlphaFoldDB" id="A0A1X7AG08"/>
<evidence type="ECO:0000259" key="4">
    <source>
        <dbReference type="Pfam" id="PF01814"/>
    </source>
</evidence>
<comment type="similarity">
    <text evidence="1">Belongs to the hemerythrin family.</text>
</comment>
<dbReference type="OrthoDB" id="1122424at2"/>
<evidence type="ECO:0000313" key="6">
    <source>
        <dbReference type="Proteomes" id="UP000196573"/>
    </source>
</evidence>
<sequence length="163" mass="19192">MSEDPAMEAGVQEVRELLHLSEDMRLGIDVLDEQHEELIMQINHLHRLCECGSACQEEILKHFDKFMIEADKHALVEDALMRILDFPDSEHHMAEHVDFFRLCQKLQVKLESGECVRGDMFYMKNAFIRHVLDDDMLLAPFLIKARRSKREYRKAFAEILVKH</sequence>
<reference evidence="5 6" key="1">
    <citation type="submission" date="2017-03" db="EMBL/GenBank/DDBJ databases">
        <authorList>
            <person name="Afonso C.L."/>
            <person name="Miller P.J."/>
            <person name="Scott M.A."/>
            <person name="Spackman E."/>
            <person name="Goraichik I."/>
            <person name="Dimitrov K.M."/>
            <person name="Suarez D.L."/>
            <person name="Swayne D.E."/>
        </authorList>
    </citation>
    <scope>NUCLEOTIDE SEQUENCE [LARGE SCALE GENOMIC DNA]</scope>
    <source>
        <strain evidence="5">SB41UT1</strain>
    </source>
</reference>
<dbReference type="GO" id="GO:0046872">
    <property type="term" value="F:metal ion binding"/>
    <property type="evidence" value="ECO:0007669"/>
    <property type="project" value="UniProtKB-KW"/>
</dbReference>
<dbReference type="Gene3D" id="1.20.120.50">
    <property type="entry name" value="Hemerythrin-like"/>
    <property type="match status" value="1"/>
</dbReference>
<keyword evidence="3" id="KW-0408">Iron</keyword>
<dbReference type="EMBL" id="FWPT01000002">
    <property type="protein sequence ID" value="SMA38968.1"/>
    <property type="molecule type" value="Genomic_DNA"/>
</dbReference>
<dbReference type="InterPro" id="IPR050669">
    <property type="entry name" value="Hemerythrin"/>
</dbReference>
<feature type="domain" description="Hemerythrin-like" evidence="4">
    <location>
        <begin position="27"/>
        <end position="142"/>
    </location>
</feature>
<evidence type="ECO:0000256" key="3">
    <source>
        <dbReference type="ARBA" id="ARBA00023004"/>
    </source>
</evidence>
<dbReference type="InterPro" id="IPR012312">
    <property type="entry name" value="Hemerythrin-like"/>
</dbReference>